<dbReference type="Proteomes" id="UP000051574">
    <property type="component" value="Unassembled WGS sequence"/>
</dbReference>
<dbReference type="EMBL" id="LJIG01002428">
    <property type="protein sequence ID" value="KRT84512.1"/>
    <property type="molecule type" value="Genomic_DNA"/>
</dbReference>
<feature type="non-terminal residue" evidence="2">
    <location>
        <position position="1"/>
    </location>
</feature>
<proteinExistence type="predicted"/>
<keyword evidence="3" id="KW-1185">Reference proteome</keyword>
<evidence type="ECO:0000256" key="1">
    <source>
        <dbReference type="SAM" id="SignalP"/>
    </source>
</evidence>
<organism evidence="2 3">
    <name type="scientific">Oryctes borbonicus</name>
    <dbReference type="NCBI Taxonomy" id="1629725"/>
    <lineage>
        <taxon>Eukaryota</taxon>
        <taxon>Metazoa</taxon>
        <taxon>Ecdysozoa</taxon>
        <taxon>Arthropoda</taxon>
        <taxon>Hexapoda</taxon>
        <taxon>Insecta</taxon>
        <taxon>Pterygota</taxon>
        <taxon>Neoptera</taxon>
        <taxon>Endopterygota</taxon>
        <taxon>Coleoptera</taxon>
        <taxon>Polyphaga</taxon>
        <taxon>Scarabaeiformia</taxon>
        <taxon>Scarabaeidae</taxon>
        <taxon>Dynastinae</taxon>
        <taxon>Oryctes</taxon>
    </lineage>
</organism>
<name>A0A0T6BB13_9SCAR</name>
<comment type="caution">
    <text evidence="2">The sequence shown here is derived from an EMBL/GenBank/DDBJ whole genome shotgun (WGS) entry which is preliminary data.</text>
</comment>
<evidence type="ECO:0000313" key="2">
    <source>
        <dbReference type="EMBL" id="KRT84512.1"/>
    </source>
</evidence>
<feature type="chain" id="PRO_5006668526" evidence="1">
    <location>
        <begin position="19"/>
        <end position="116"/>
    </location>
</feature>
<dbReference type="OrthoDB" id="2423195at2759"/>
<sequence>YVLFKITLFTIFVVTFKTKYCIHRHNKEKKLHMIWQKVRNVLEEQDSLGSSLPLRCQIHRDKVTAVANESDFRRVSEGGCDLICGQILACGHQCKSYCHILNRDHNKYLCQEKCSR</sequence>
<reference evidence="2 3" key="1">
    <citation type="submission" date="2015-09" db="EMBL/GenBank/DDBJ databases">
        <title>Draft genome of the scarab beetle Oryctes borbonicus.</title>
        <authorList>
            <person name="Meyer J.M."/>
            <person name="Markov G.V."/>
            <person name="Baskaran P."/>
            <person name="Herrmann M."/>
            <person name="Sommer R.J."/>
            <person name="Roedelsperger C."/>
        </authorList>
    </citation>
    <scope>NUCLEOTIDE SEQUENCE [LARGE SCALE GENOMIC DNA]</scope>
    <source>
        <strain evidence="2">OB123</strain>
        <tissue evidence="2">Whole animal</tissue>
    </source>
</reference>
<evidence type="ECO:0000313" key="3">
    <source>
        <dbReference type="Proteomes" id="UP000051574"/>
    </source>
</evidence>
<dbReference type="AlphaFoldDB" id="A0A0T6BB13"/>
<gene>
    <name evidence="2" type="ORF">AMK59_2851</name>
</gene>
<feature type="signal peptide" evidence="1">
    <location>
        <begin position="1"/>
        <end position="18"/>
    </location>
</feature>
<keyword evidence="1" id="KW-0732">Signal</keyword>
<accession>A0A0T6BB13</accession>
<protein>
    <submittedName>
        <fullName evidence="2">Uncharacterized protein</fullName>
    </submittedName>
</protein>